<proteinExistence type="predicted"/>
<dbReference type="OrthoDB" id="10016665at2759"/>
<dbReference type="InterPro" id="IPR009060">
    <property type="entry name" value="UBA-like_sf"/>
</dbReference>
<dbReference type="Proteomes" id="UP000784294">
    <property type="component" value="Unassembled WGS sequence"/>
</dbReference>
<evidence type="ECO:0000256" key="1">
    <source>
        <dbReference type="SAM" id="MobiDB-lite"/>
    </source>
</evidence>
<accession>A0A448XJ21</accession>
<reference evidence="3" key="1">
    <citation type="submission" date="2018-11" db="EMBL/GenBank/DDBJ databases">
        <authorList>
            <consortium name="Pathogen Informatics"/>
        </authorList>
    </citation>
    <scope>NUCLEOTIDE SEQUENCE</scope>
</reference>
<dbReference type="SMART" id="SM00165">
    <property type="entry name" value="UBA"/>
    <property type="match status" value="1"/>
</dbReference>
<dbReference type="Pfam" id="PF00627">
    <property type="entry name" value="UBA"/>
    <property type="match status" value="1"/>
</dbReference>
<feature type="domain" description="UBA" evidence="2">
    <location>
        <begin position="55"/>
        <end position="100"/>
    </location>
</feature>
<gene>
    <name evidence="3" type="ORF">PXEA_LOCUS31268</name>
</gene>
<dbReference type="CDD" id="cd14326">
    <property type="entry name" value="UBA_UBL7"/>
    <property type="match status" value="1"/>
</dbReference>
<dbReference type="Gene3D" id="1.10.8.10">
    <property type="entry name" value="DNA helicase RuvA subunit, C-terminal domain"/>
    <property type="match status" value="1"/>
</dbReference>
<dbReference type="InterPro" id="IPR015940">
    <property type="entry name" value="UBA"/>
</dbReference>
<dbReference type="AlphaFoldDB" id="A0A448XJ21"/>
<keyword evidence="4" id="KW-1185">Reference proteome</keyword>
<feature type="non-terminal residue" evidence="3">
    <location>
        <position position="1"/>
    </location>
</feature>
<evidence type="ECO:0000313" key="3">
    <source>
        <dbReference type="EMBL" id="VEL37828.1"/>
    </source>
</evidence>
<protein>
    <recommendedName>
        <fullName evidence="2">UBA domain-containing protein</fullName>
    </recommendedName>
</protein>
<sequence>HTRTHEYEAPQTISPDALSRAIVEDVDQQGSVETLSTSGLHEAEVTPTTLQSPPPQPPELRWREQLIQLQEMGVADTLMAVQALEATNGDISLALNILFN</sequence>
<evidence type="ECO:0000313" key="4">
    <source>
        <dbReference type="Proteomes" id="UP000784294"/>
    </source>
</evidence>
<dbReference type="PROSITE" id="PS50030">
    <property type="entry name" value="UBA"/>
    <property type="match status" value="1"/>
</dbReference>
<organism evidence="3 4">
    <name type="scientific">Protopolystoma xenopodis</name>
    <dbReference type="NCBI Taxonomy" id="117903"/>
    <lineage>
        <taxon>Eukaryota</taxon>
        <taxon>Metazoa</taxon>
        <taxon>Spiralia</taxon>
        <taxon>Lophotrochozoa</taxon>
        <taxon>Platyhelminthes</taxon>
        <taxon>Monogenea</taxon>
        <taxon>Polyopisthocotylea</taxon>
        <taxon>Polystomatidea</taxon>
        <taxon>Polystomatidae</taxon>
        <taxon>Protopolystoma</taxon>
    </lineage>
</organism>
<evidence type="ECO:0000259" key="2">
    <source>
        <dbReference type="PROSITE" id="PS50030"/>
    </source>
</evidence>
<dbReference type="InterPro" id="IPR047878">
    <property type="entry name" value="UBL7_UBA"/>
</dbReference>
<name>A0A448XJ21_9PLAT</name>
<comment type="caution">
    <text evidence="3">The sequence shown here is derived from an EMBL/GenBank/DDBJ whole genome shotgun (WGS) entry which is preliminary data.</text>
</comment>
<feature type="region of interest" description="Disordered" evidence="1">
    <location>
        <begin position="32"/>
        <end position="58"/>
    </location>
</feature>
<dbReference type="EMBL" id="CAAALY010256079">
    <property type="protein sequence ID" value="VEL37828.1"/>
    <property type="molecule type" value="Genomic_DNA"/>
</dbReference>
<dbReference type="SUPFAM" id="SSF46934">
    <property type="entry name" value="UBA-like"/>
    <property type="match status" value="1"/>
</dbReference>